<dbReference type="CDD" id="cd00170">
    <property type="entry name" value="SEC14"/>
    <property type="match status" value="1"/>
</dbReference>
<keyword evidence="6" id="KW-1185">Reference proteome</keyword>
<evidence type="ECO:0000259" key="3">
    <source>
        <dbReference type="PROSITE" id="PS50191"/>
    </source>
</evidence>
<evidence type="ECO:0000256" key="2">
    <source>
        <dbReference type="SAM" id="Phobius"/>
    </source>
</evidence>
<proteinExistence type="predicted"/>
<dbReference type="InterPro" id="IPR053012">
    <property type="entry name" value="ER-organelle_contact"/>
</dbReference>
<feature type="compositionally biased region" description="Basic and acidic residues" evidence="1">
    <location>
        <begin position="266"/>
        <end position="277"/>
    </location>
</feature>
<dbReference type="InterPro" id="IPR000535">
    <property type="entry name" value="MSP_dom"/>
</dbReference>
<feature type="domain" description="CRAL-TRIO" evidence="3">
    <location>
        <begin position="95"/>
        <end position="237"/>
    </location>
</feature>
<feature type="domain" description="MSP" evidence="4">
    <location>
        <begin position="323"/>
        <end position="441"/>
    </location>
</feature>
<dbReference type="Pfam" id="PF00635">
    <property type="entry name" value="Motile_Sperm"/>
    <property type="match status" value="1"/>
</dbReference>
<keyword evidence="2" id="KW-0812">Transmembrane</keyword>
<dbReference type="Gene3D" id="2.60.40.10">
    <property type="entry name" value="Immunoglobulins"/>
    <property type="match status" value="1"/>
</dbReference>
<evidence type="ECO:0000256" key="1">
    <source>
        <dbReference type="SAM" id="MobiDB-lite"/>
    </source>
</evidence>
<protein>
    <submittedName>
        <fullName evidence="5">Motile sperm domain containing 2</fullName>
    </submittedName>
</protein>
<dbReference type="Pfam" id="PF00650">
    <property type="entry name" value="CRAL_TRIO"/>
    <property type="match status" value="1"/>
</dbReference>
<dbReference type="PANTHER" id="PTHR46384">
    <property type="entry name" value="MOTILE SPERM DOMAIN-CONTAINING PROTEIN 2"/>
    <property type="match status" value="1"/>
</dbReference>
<evidence type="ECO:0000313" key="5">
    <source>
        <dbReference type="Ensembl" id="ENSPCEP00000021362.1"/>
    </source>
</evidence>
<evidence type="ECO:0000259" key="4">
    <source>
        <dbReference type="PROSITE" id="PS50202"/>
    </source>
</evidence>
<dbReference type="SUPFAM" id="SSF52087">
    <property type="entry name" value="CRAL/TRIO domain"/>
    <property type="match status" value="1"/>
</dbReference>
<dbReference type="PANTHER" id="PTHR46384:SF1">
    <property type="entry name" value="MOTILE SPERM DOMAIN-CONTAINING PROTEIN 2"/>
    <property type="match status" value="1"/>
</dbReference>
<evidence type="ECO:0000313" key="6">
    <source>
        <dbReference type="Proteomes" id="UP000694393"/>
    </source>
</evidence>
<reference evidence="5" key="2">
    <citation type="submission" date="2025-09" db="UniProtKB">
        <authorList>
            <consortium name="Ensembl"/>
        </authorList>
    </citation>
    <scope>IDENTIFICATION</scope>
</reference>
<dbReference type="Proteomes" id="UP000694393">
    <property type="component" value="Unplaced"/>
</dbReference>
<dbReference type="InterPro" id="IPR013783">
    <property type="entry name" value="Ig-like_fold"/>
</dbReference>
<dbReference type="GO" id="GO:0140284">
    <property type="term" value="C:endoplasmic reticulum-endosome membrane contact site"/>
    <property type="evidence" value="ECO:0007669"/>
    <property type="project" value="TreeGrafter"/>
</dbReference>
<keyword evidence="2" id="KW-0472">Membrane</keyword>
<dbReference type="SMART" id="SM00516">
    <property type="entry name" value="SEC14"/>
    <property type="match status" value="1"/>
</dbReference>
<dbReference type="InterPro" id="IPR036865">
    <property type="entry name" value="CRAL-TRIO_dom_sf"/>
</dbReference>
<feature type="region of interest" description="Disordered" evidence="1">
    <location>
        <begin position="253"/>
        <end position="284"/>
    </location>
</feature>
<sequence length="517" mass="59835">MAGQQDRAALISETRRRFETDYLPDKADKYDSRDVERLQQDDNWVENYLIWRHDVMDDTLKMIDESFQWRKEYMVNDLSESVLPKWLFENGALYLHGYDKEGHKLFWFRVKFHTKDPKLQFEKKKFVAFWLEHYARRENGKPLTVVFDMAETGVSHIDLDFIRFIISCFKVYYPNYLSKIVIFEMPWLMNAAFKIVKGWLGPDAISMLKFTNKNEVQEYISAEYLPAYMGGTDTFKYSYPPLVDDDFQTPLCENGPITSEDETESKEEIEADSKEAGESSEEQILNSKKVCSIEQISKPEESDKTDSRTKNAKKALTIFKGPLLHISPAEELFFGTKETGEKKCLIVLTNVTKNVVAFKVRTTAPDKYRVKPSNSSCEPGTSIDIVVSLHGGFAASLQDRFLIMAAEMDQSSGAGVPELANFWKEVPRNKVMEHRLRCHVVESSKPSTLTLKENSFNIPTKTNEDLHLQLTQLLQINRRLQEQIDHCIWFQQLTVVLALLLVAIAVFCFYLLYTQRC</sequence>
<dbReference type="Gene3D" id="3.40.525.10">
    <property type="entry name" value="CRAL-TRIO lipid binding domain"/>
    <property type="match status" value="1"/>
</dbReference>
<dbReference type="InterPro" id="IPR001251">
    <property type="entry name" value="CRAL-TRIO_dom"/>
</dbReference>
<dbReference type="AlphaFoldDB" id="A0A8C8SKY2"/>
<organism evidence="5 6">
    <name type="scientific">Pelusios castaneus</name>
    <name type="common">West African mud turtle</name>
    <dbReference type="NCBI Taxonomy" id="367368"/>
    <lineage>
        <taxon>Eukaryota</taxon>
        <taxon>Metazoa</taxon>
        <taxon>Chordata</taxon>
        <taxon>Craniata</taxon>
        <taxon>Vertebrata</taxon>
        <taxon>Euteleostomi</taxon>
        <taxon>Archelosauria</taxon>
        <taxon>Testudinata</taxon>
        <taxon>Testudines</taxon>
        <taxon>Pleurodira</taxon>
        <taxon>Pelomedusidae</taxon>
        <taxon>Pelusios</taxon>
    </lineage>
</organism>
<dbReference type="InterPro" id="IPR036273">
    <property type="entry name" value="CRAL/TRIO_N_dom_sf"/>
</dbReference>
<dbReference type="PROSITE" id="PS50202">
    <property type="entry name" value="MSP"/>
    <property type="match status" value="1"/>
</dbReference>
<dbReference type="InterPro" id="IPR008962">
    <property type="entry name" value="PapD-like_sf"/>
</dbReference>
<keyword evidence="2" id="KW-1133">Transmembrane helix</keyword>
<accession>A0A8C8SKY2</accession>
<feature type="transmembrane region" description="Helical" evidence="2">
    <location>
        <begin position="489"/>
        <end position="513"/>
    </location>
</feature>
<dbReference type="PROSITE" id="PS50191">
    <property type="entry name" value="CRAL_TRIO"/>
    <property type="match status" value="1"/>
</dbReference>
<dbReference type="SUPFAM" id="SSF46938">
    <property type="entry name" value="CRAL/TRIO N-terminal domain"/>
    <property type="match status" value="1"/>
</dbReference>
<dbReference type="Ensembl" id="ENSPCET00000022097.1">
    <property type="protein sequence ID" value="ENSPCEP00000021362.1"/>
    <property type="gene ID" value="ENSPCEG00000016435.1"/>
</dbReference>
<dbReference type="GO" id="GO:0012505">
    <property type="term" value="C:endomembrane system"/>
    <property type="evidence" value="ECO:0007669"/>
    <property type="project" value="TreeGrafter"/>
</dbReference>
<dbReference type="SUPFAM" id="SSF49354">
    <property type="entry name" value="PapD-like"/>
    <property type="match status" value="1"/>
</dbReference>
<reference evidence="5" key="1">
    <citation type="submission" date="2025-08" db="UniProtKB">
        <authorList>
            <consortium name="Ensembl"/>
        </authorList>
    </citation>
    <scope>IDENTIFICATION</scope>
</reference>
<name>A0A8C8SKY2_9SAUR</name>